<dbReference type="SUPFAM" id="SSF47384">
    <property type="entry name" value="Homodimeric domain of signal transducing histidine kinase"/>
    <property type="match status" value="1"/>
</dbReference>
<gene>
    <name evidence="4" type="ORF">HNV28_31370</name>
</gene>
<protein>
    <recommendedName>
        <fullName evidence="2">histidine kinase</fullName>
        <ecNumber evidence="2">2.7.13.3</ecNumber>
    </recommendedName>
</protein>
<comment type="caution">
    <text evidence="4">The sequence shown here is derived from an EMBL/GenBank/DDBJ whole genome shotgun (WGS) entry which is preliminary data.</text>
</comment>
<dbReference type="CDD" id="cd00082">
    <property type="entry name" value="HisKA"/>
    <property type="match status" value="1"/>
</dbReference>
<dbReference type="RefSeq" id="WP_171444614.1">
    <property type="nucleotide sequence ID" value="NZ_JABFNS010000023.1"/>
</dbReference>
<comment type="catalytic activity">
    <reaction evidence="1">
        <text>ATP + protein L-histidine = ADP + protein N-phospho-L-histidine.</text>
        <dbReference type="EC" id="2.7.13.3"/>
    </reaction>
</comment>
<dbReference type="Pfam" id="PF00512">
    <property type="entry name" value="HisKA"/>
    <property type="match status" value="1"/>
</dbReference>
<evidence type="ECO:0000256" key="1">
    <source>
        <dbReference type="ARBA" id="ARBA00000085"/>
    </source>
</evidence>
<organism evidence="4 5">
    <name type="scientific">Myxococcus xanthus</name>
    <dbReference type="NCBI Taxonomy" id="34"/>
    <lineage>
        <taxon>Bacteria</taxon>
        <taxon>Pseudomonadati</taxon>
        <taxon>Myxococcota</taxon>
        <taxon>Myxococcia</taxon>
        <taxon>Myxococcales</taxon>
        <taxon>Cystobacterineae</taxon>
        <taxon>Myxococcaceae</taxon>
        <taxon>Myxococcus</taxon>
    </lineage>
</organism>
<dbReference type="Gene3D" id="1.10.287.130">
    <property type="match status" value="1"/>
</dbReference>
<accession>A0A7Y4MVK2</accession>
<dbReference type="SMART" id="SM00388">
    <property type="entry name" value="HisKA"/>
    <property type="match status" value="1"/>
</dbReference>
<keyword evidence="4" id="KW-0808">Transferase</keyword>
<feature type="domain" description="Signal transduction histidine kinase dimerisation/phosphoacceptor" evidence="3">
    <location>
        <begin position="48"/>
        <end position="119"/>
    </location>
</feature>
<evidence type="ECO:0000313" key="5">
    <source>
        <dbReference type="Proteomes" id="UP000533080"/>
    </source>
</evidence>
<sequence length="245" mass="26389">MAPVGRRRGWIRENPEEFQLVTSTAMSNSAPSVEAAPQPVVGAARYLAVPTLMDSLLHDVRNPLNALAIHLEVLSEKLKAETGSVPPSQEKNLKAMRDQIQRVDGILKLFSDFVVFRGGAPGVADLSEATTRALGVLGHEGRKRRVQVQAAVEAGVQVRLQDTSELGFFLIQALLRAFRRAENGGSIRVTVRGDEASAVLEVEDSAGACPEPLPEAVAALQLRCSQLGVDLYVRAGLCRLSFSRA</sequence>
<dbReference type="Proteomes" id="UP000533080">
    <property type="component" value="Unassembled WGS sequence"/>
</dbReference>
<dbReference type="InterPro" id="IPR036097">
    <property type="entry name" value="HisK_dim/P_sf"/>
</dbReference>
<reference evidence="4 5" key="1">
    <citation type="submission" date="2020-05" db="EMBL/GenBank/DDBJ databases">
        <authorList>
            <person name="Whitworth D."/>
        </authorList>
    </citation>
    <scope>NUCLEOTIDE SEQUENCE [LARGE SCALE GENOMIC DNA]</scope>
    <source>
        <strain evidence="4 5">AM005</strain>
    </source>
</reference>
<dbReference type="EMBL" id="JABFNT010000144">
    <property type="protein sequence ID" value="NOJ82768.1"/>
    <property type="molecule type" value="Genomic_DNA"/>
</dbReference>
<keyword evidence="4" id="KW-0418">Kinase</keyword>
<proteinExistence type="predicted"/>
<evidence type="ECO:0000259" key="3">
    <source>
        <dbReference type="SMART" id="SM00388"/>
    </source>
</evidence>
<dbReference type="AlphaFoldDB" id="A0A7Y4MVK2"/>
<evidence type="ECO:0000256" key="2">
    <source>
        <dbReference type="ARBA" id="ARBA00012438"/>
    </source>
</evidence>
<evidence type="ECO:0000313" key="4">
    <source>
        <dbReference type="EMBL" id="NOJ82768.1"/>
    </source>
</evidence>
<dbReference type="InterPro" id="IPR003661">
    <property type="entry name" value="HisK_dim/P_dom"/>
</dbReference>
<dbReference type="EC" id="2.7.13.3" evidence="2"/>
<dbReference type="GO" id="GO:0000155">
    <property type="term" value="F:phosphorelay sensor kinase activity"/>
    <property type="evidence" value="ECO:0007669"/>
    <property type="project" value="InterPro"/>
</dbReference>
<name>A0A7Y4MVK2_MYXXA</name>